<comment type="caution">
    <text evidence="1">The sequence shown here is derived from an EMBL/GenBank/DDBJ whole genome shotgun (WGS) entry which is preliminary data.</text>
</comment>
<name>A0A8T5GEM2_9ARCH</name>
<gene>
    <name evidence="1" type="ORF">HON47_02515</name>
</gene>
<dbReference type="EMBL" id="JABJNZ010000034">
    <property type="protein sequence ID" value="MBT4870421.1"/>
    <property type="molecule type" value="Genomic_DNA"/>
</dbReference>
<organism evidence="1 2">
    <name type="scientific">Candidatus Iainarchaeum sp</name>
    <dbReference type="NCBI Taxonomy" id="3101447"/>
    <lineage>
        <taxon>Archaea</taxon>
        <taxon>Candidatus Iainarchaeota</taxon>
        <taxon>Candidatus Iainarchaeia</taxon>
        <taxon>Candidatus Iainarchaeales</taxon>
        <taxon>Candidatus Iainarchaeaceae</taxon>
        <taxon>Candidatus Iainarchaeum</taxon>
    </lineage>
</organism>
<evidence type="ECO:0000313" key="1">
    <source>
        <dbReference type="EMBL" id="MBT4870421.1"/>
    </source>
</evidence>
<proteinExistence type="predicted"/>
<reference evidence="1" key="1">
    <citation type="journal article" date="2021" name="ISME J.">
        <title>Mercury methylation by metabolically versatile and cosmopolitan marine bacteria.</title>
        <authorList>
            <person name="Lin H."/>
            <person name="Ascher D.B."/>
            <person name="Myung Y."/>
            <person name="Lamborg C.H."/>
            <person name="Hallam S.J."/>
            <person name="Gionfriddo C.M."/>
            <person name="Holt K.E."/>
            <person name="Moreau J.W."/>
        </authorList>
    </citation>
    <scope>NUCLEOTIDE SEQUENCE</scope>
    <source>
        <strain evidence="1">SI075_bin30</strain>
    </source>
</reference>
<dbReference type="Proteomes" id="UP000722459">
    <property type="component" value="Unassembled WGS sequence"/>
</dbReference>
<sequence length="157" mass="18634">MPSKQDYNNYLAKKTASLIRENFADRGVTNLLVVKTGRKWKRTLGHIKTLKTNEYGSEIEINPMLFDLDVPEYILDYVIMHELTHYFQGFASNHEKKHKHPHRGGIVEKELDRLGWKEIQEKSDVWIKENWDNLLKKNGVDATVRRKTRRKKLFGLW</sequence>
<protein>
    <submittedName>
        <fullName evidence="1">DUF45 domain-containing protein</fullName>
    </submittedName>
</protein>
<dbReference type="Gene3D" id="3.30.2010.10">
    <property type="entry name" value="Metalloproteases ('zincins'), catalytic domain"/>
    <property type="match status" value="1"/>
</dbReference>
<evidence type="ECO:0000313" key="2">
    <source>
        <dbReference type="Proteomes" id="UP000722459"/>
    </source>
</evidence>
<dbReference type="AlphaFoldDB" id="A0A8T5GEM2"/>
<accession>A0A8T5GEM2</accession>